<protein>
    <recommendedName>
        <fullName evidence="3">Restriction endonuclease</fullName>
    </recommendedName>
</protein>
<dbReference type="PANTHER" id="PTHR38733:SF1">
    <property type="entry name" value="TYPE IV METHYL-DIRECTED RESTRICTION ENZYME ECOKMCRBC"/>
    <property type="match status" value="1"/>
</dbReference>
<dbReference type="PATRIC" id="fig|386415.7.peg.533"/>
<sequence length="425" mass="50225">MRHIIIKECYDNITISKEIGSKNISPKEADELQKYICSQNLDKENIIWTRNTIIFINYVGYIKLSTVDIEILPKISINEENPEIERKALLNMLSICGILNISYSDISLSNIYKMNLNEILSFLFAKNLQKELIKGIYQEYIYVEKNNNLLKGRILIQQHIKNIASHTPKVFCGYEEFSVDNKLNQILNYCINILIKNVKNQETIKSLRYAQACFVDITQRKINNDEILSYKFNRLNNRYKQVFELAKMIIMGYSSLGSGVDKKTYGILFKMNDVFEKYIEKVLYTNLEDSIVHYQHSKYKLLVNEDTEKKVFKLIPDIVIEKDGIERIIIDTKWKSVSNEYNRHGVKREDIYQMYAYLTRYQNVNTAILLYPQNKKIETNDKLYIESWYLDKDKSKKIRVYTVSLESEKLTNQSLKEIIEDIDIW</sequence>
<evidence type="ECO:0000313" key="1">
    <source>
        <dbReference type="EMBL" id="ABK60673.1"/>
    </source>
</evidence>
<keyword evidence="2" id="KW-1185">Reference proteome</keyword>
<dbReference type="STRING" id="386415.NT01CX_1426"/>
<evidence type="ECO:0008006" key="3">
    <source>
        <dbReference type="Google" id="ProtNLM"/>
    </source>
</evidence>
<dbReference type="PANTHER" id="PTHR38733">
    <property type="entry name" value="PROTEIN MCRC"/>
    <property type="match status" value="1"/>
</dbReference>
<dbReference type="REBASE" id="14035">
    <property type="entry name" value="CnoMcrBCP"/>
</dbReference>
<organism evidence="1 2">
    <name type="scientific">Clostridium novyi (strain NT)</name>
    <dbReference type="NCBI Taxonomy" id="386415"/>
    <lineage>
        <taxon>Bacteria</taxon>
        <taxon>Bacillati</taxon>
        <taxon>Bacillota</taxon>
        <taxon>Clostridia</taxon>
        <taxon>Eubacteriales</taxon>
        <taxon>Clostridiaceae</taxon>
        <taxon>Clostridium</taxon>
    </lineage>
</organism>
<evidence type="ECO:0000313" key="2">
    <source>
        <dbReference type="Proteomes" id="UP000008220"/>
    </source>
</evidence>
<dbReference type="Pfam" id="PF10117">
    <property type="entry name" value="McrBC"/>
    <property type="match status" value="1"/>
</dbReference>
<reference evidence="1 2" key="1">
    <citation type="journal article" date="2006" name="Nat. Biotechnol.">
        <title>The genome and transcriptomes of the anti-tumor agent Clostridium novyi-NT.</title>
        <authorList>
            <person name="Bettegowda C."/>
            <person name="Huang X."/>
            <person name="Lin J."/>
            <person name="Cheong I."/>
            <person name="Kohli M."/>
            <person name="Szabo S.A."/>
            <person name="Zhang X."/>
            <person name="Diaz L.A. Jr."/>
            <person name="Velculescu V.E."/>
            <person name="Parmigiani G."/>
            <person name="Kinzler K.W."/>
            <person name="Vogelstein B."/>
            <person name="Zhou S."/>
        </authorList>
    </citation>
    <scope>NUCLEOTIDE SEQUENCE [LARGE SCALE GENOMIC DNA]</scope>
    <source>
        <strain evidence="1 2">NT</strain>
    </source>
</reference>
<dbReference type="EMBL" id="CP000382">
    <property type="protein sequence ID" value="ABK60673.1"/>
    <property type="molecule type" value="Genomic_DNA"/>
</dbReference>
<gene>
    <name evidence="1" type="ordered locus">NT01CX_1426</name>
</gene>
<dbReference type="HOGENOM" id="CLU_048696_1_2_9"/>
<name>A0PYQ5_CLONN</name>
<proteinExistence type="predicted"/>
<dbReference type="Proteomes" id="UP000008220">
    <property type="component" value="Chromosome"/>
</dbReference>
<dbReference type="KEGG" id="cno:NT01CX_1426"/>
<dbReference type="eggNOG" id="COG4268">
    <property type="taxonomic scope" value="Bacteria"/>
</dbReference>
<accession>A0PYQ5</accession>
<dbReference type="InterPro" id="IPR019292">
    <property type="entry name" value="McrC"/>
</dbReference>
<dbReference type="AlphaFoldDB" id="A0PYQ5"/>